<dbReference type="InterPro" id="IPR008457">
    <property type="entry name" value="Cu-R_CopD_dom"/>
</dbReference>
<evidence type="ECO:0000256" key="3">
    <source>
        <dbReference type="ARBA" id="ARBA00022692"/>
    </source>
</evidence>
<feature type="transmembrane region" description="Helical" evidence="6">
    <location>
        <begin position="160"/>
        <end position="181"/>
    </location>
</feature>
<feature type="transmembrane region" description="Helical" evidence="6">
    <location>
        <begin position="95"/>
        <end position="116"/>
    </location>
</feature>
<feature type="domain" description="Copper resistance protein D" evidence="7">
    <location>
        <begin position="198"/>
        <end position="304"/>
    </location>
</feature>
<dbReference type="InterPro" id="IPR032694">
    <property type="entry name" value="CopC/D"/>
</dbReference>
<keyword evidence="9" id="KW-1185">Reference proteome</keyword>
<dbReference type="OrthoDB" id="8753116at2"/>
<evidence type="ECO:0000256" key="5">
    <source>
        <dbReference type="ARBA" id="ARBA00023136"/>
    </source>
</evidence>
<dbReference type="EMBL" id="PDOB01000025">
    <property type="protein sequence ID" value="PIL39014.1"/>
    <property type="molecule type" value="Genomic_DNA"/>
</dbReference>
<feature type="transmembrane region" description="Helical" evidence="6">
    <location>
        <begin position="12"/>
        <end position="33"/>
    </location>
</feature>
<reference evidence="8 9" key="1">
    <citation type="submission" date="2017-10" db="EMBL/GenBank/DDBJ databases">
        <title>Massilia psychrophilum sp. nov., a novel purple-pigmented bacterium isolated from Tianshan glacier, Xinjiang Municipality, China.</title>
        <authorList>
            <person name="Wang H."/>
        </authorList>
    </citation>
    <scope>NUCLEOTIDE SEQUENCE [LARGE SCALE GENOMIC DNA]</scope>
    <source>
        <strain evidence="8 9">JCM 30813</strain>
    </source>
</reference>
<feature type="transmembrane region" description="Helical" evidence="6">
    <location>
        <begin position="282"/>
        <end position="304"/>
    </location>
</feature>
<evidence type="ECO:0000259" key="7">
    <source>
        <dbReference type="Pfam" id="PF05425"/>
    </source>
</evidence>
<dbReference type="Pfam" id="PF05425">
    <property type="entry name" value="CopD"/>
    <property type="match status" value="1"/>
</dbReference>
<organism evidence="8 9">
    <name type="scientific">Massilia psychrophila</name>
    <dbReference type="NCBI Taxonomy" id="1603353"/>
    <lineage>
        <taxon>Bacteria</taxon>
        <taxon>Pseudomonadati</taxon>
        <taxon>Pseudomonadota</taxon>
        <taxon>Betaproteobacteria</taxon>
        <taxon>Burkholderiales</taxon>
        <taxon>Oxalobacteraceae</taxon>
        <taxon>Telluria group</taxon>
        <taxon>Massilia</taxon>
    </lineage>
</organism>
<evidence type="ECO:0000313" key="9">
    <source>
        <dbReference type="Proteomes" id="UP000228593"/>
    </source>
</evidence>
<evidence type="ECO:0000256" key="4">
    <source>
        <dbReference type="ARBA" id="ARBA00022989"/>
    </source>
</evidence>
<keyword evidence="2" id="KW-1003">Cell membrane</keyword>
<dbReference type="PANTHER" id="PTHR34820:SF4">
    <property type="entry name" value="INNER MEMBRANE PROTEIN YEBZ"/>
    <property type="match status" value="1"/>
</dbReference>
<dbReference type="GO" id="GO:0005886">
    <property type="term" value="C:plasma membrane"/>
    <property type="evidence" value="ECO:0007669"/>
    <property type="project" value="UniProtKB-SubCell"/>
</dbReference>
<sequence length="313" mass="32219">MADDLQLAMRVATVALNLAAAIAVGATTASLPLSGSASPWAARQCGRARLASMVGLTTAMLASAWLLLFEAASMAEVPVAQAGDALWTMLTATHLGAAWMIGLSALAASLAAAAAVRGEGRRKWLVPLALLGLAVFLYTRSMVSHASSDGDFSPAMLADWFHLAMISLWVGEVFVAGALILANPVGARADDGNAAARYVESLSATATVALAGIVASGVFSAWHNLGSINELTGNPYANTLFIKVSLAGVAVLMGGYNRFFVMPSLLDGLRRNDPAGASDVRRFMLILRLETTVLLGVLIVAAVLSSTPPPGAA</sequence>
<dbReference type="PANTHER" id="PTHR34820">
    <property type="entry name" value="INNER MEMBRANE PROTEIN YEBZ"/>
    <property type="match status" value="1"/>
</dbReference>
<evidence type="ECO:0000256" key="6">
    <source>
        <dbReference type="SAM" id="Phobius"/>
    </source>
</evidence>
<evidence type="ECO:0000256" key="2">
    <source>
        <dbReference type="ARBA" id="ARBA00022475"/>
    </source>
</evidence>
<keyword evidence="4 6" id="KW-1133">Transmembrane helix</keyword>
<keyword evidence="3 6" id="KW-0812">Transmembrane</keyword>
<dbReference type="AlphaFoldDB" id="A0A2G8SZ29"/>
<name>A0A2G8SZ29_9BURK</name>
<evidence type="ECO:0000313" key="8">
    <source>
        <dbReference type="EMBL" id="PIL39014.1"/>
    </source>
</evidence>
<gene>
    <name evidence="8" type="ORF">CR103_15175</name>
</gene>
<protein>
    <recommendedName>
        <fullName evidence="7">Copper resistance protein D domain-containing protein</fullName>
    </recommendedName>
</protein>
<feature type="transmembrane region" description="Helical" evidence="6">
    <location>
        <begin position="242"/>
        <end position="261"/>
    </location>
</feature>
<feature type="transmembrane region" description="Helical" evidence="6">
    <location>
        <begin position="54"/>
        <end position="75"/>
    </location>
</feature>
<comment type="subcellular location">
    <subcellularLocation>
        <location evidence="1">Cell membrane</location>
        <topology evidence="1">Multi-pass membrane protein</topology>
    </subcellularLocation>
</comment>
<comment type="caution">
    <text evidence="8">The sequence shown here is derived from an EMBL/GenBank/DDBJ whole genome shotgun (WGS) entry which is preliminary data.</text>
</comment>
<keyword evidence="5 6" id="KW-0472">Membrane</keyword>
<dbReference type="RefSeq" id="WP_099916810.1">
    <property type="nucleotide sequence ID" value="NZ_BMHS01000028.1"/>
</dbReference>
<proteinExistence type="predicted"/>
<dbReference type="Proteomes" id="UP000228593">
    <property type="component" value="Unassembled WGS sequence"/>
</dbReference>
<feature type="transmembrane region" description="Helical" evidence="6">
    <location>
        <begin position="123"/>
        <end position="140"/>
    </location>
</feature>
<feature type="transmembrane region" description="Helical" evidence="6">
    <location>
        <begin position="202"/>
        <end position="222"/>
    </location>
</feature>
<dbReference type="GO" id="GO:0006825">
    <property type="term" value="P:copper ion transport"/>
    <property type="evidence" value="ECO:0007669"/>
    <property type="project" value="InterPro"/>
</dbReference>
<accession>A0A2G8SZ29</accession>
<evidence type="ECO:0000256" key="1">
    <source>
        <dbReference type="ARBA" id="ARBA00004651"/>
    </source>
</evidence>